<sequence length="30" mass="3298">MQTNQCLKGLLATPIRISQLALLPKSAPYK</sequence>
<dbReference type="EMBL" id="JYDT01002494">
    <property type="protein sequence ID" value="KRY63271.1"/>
    <property type="molecule type" value="Genomic_DNA"/>
</dbReference>
<protein>
    <submittedName>
        <fullName evidence="1">Uncharacterized protein</fullName>
    </submittedName>
</protein>
<comment type="caution">
    <text evidence="1">The sequence shown here is derived from an EMBL/GenBank/DDBJ whole genome shotgun (WGS) entry which is preliminary data.</text>
</comment>
<keyword evidence="2" id="KW-1185">Reference proteome</keyword>
<name>A0A0V1DNZ0_TRIPS</name>
<dbReference type="Proteomes" id="UP000054995">
    <property type="component" value="Unassembled WGS sequence"/>
</dbReference>
<dbReference type="AlphaFoldDB" id="A0A0V1DNZ0"/>
<gene>
    <name evidence="1" type="ORF">T4D_123</name>
</gene>
<evidence type="ECO:0000313" key="1">
    <source>
        <dbReference type="EMBL" id="KRY63271.1"/>
    </source>
</evidence>
<organism evidence="1 2">
    <name type="scientific">Trichinella pseudospiralis</name>
    <name type="common">Parasitic roundworm</name>
    <dbReference type="NCBI Taxonomy" id="6337"/>
    <lineage>
        <taxon>Eukaryota</taxon>
        <taxon>Metazoa</taxon>
        <taxon>Ecdysozoa</taxon>
        <taxon>Nematoda</taxon>
        <taxon>Enoplea</taxon>
        <taxon>Dorylaimia</taxon>
        <taxon>Trichinellida</taxon>
        <taxon>Trichinellidae</taxon>
        <taxon>Trichinella</taxon>
    </lineage>
</organism>
<proteinExistence type="predicted"/>
<feature type="non-terminal residue" evidence="1">
    <location>
        <position position="30"/>
    </location>
</feature>
<accession>A0A0V1DNZ0</accession>
<reference evidence="1 2" key="1">
    <citation type="submission" date="2015-01" db="EMBL/GenBank/DDBJ databases">
        <title>Evolution of Trichinella species and genotypes.</title>
        <authorList>
            <person name="Korhonen P.K."/>
            <person name="Edoardo P."/>
            <person name="Giuseppe L.R."/>
            <person name="Gasser R.B."/>
        </authorList>
    </citation>
    <scope>NUCLEOTIDE SEQUENCE [LARGE SCALE GENOMIC DNA]</scope>
    <source>
        <strain evidence="1">ISS470</strain>
    </source>
</reference>
<evidence type="ECO:0000313" key="2">
    <source>
        <dbReference type="Proteomes" id="UP000054995"/>
    </source>
</evidence>